<dbReference type="OrthoDB" id="2562419at2759"/>
<evidence type="ECO:0000256" key="1">
    <source>
        <dbReference type="SAM" id="Phobius"/>
    </source>
</evidence>
<name>A0A1Y1UBA5_9TREE</name>
<evidence type="ECO:0000313" key="2">
    <source>
        <dbReference type="EMBL" id="ORX34365.1"/>
    </source>
</evidence>
<evidence type="ECO:0000313" key="3">
    <source>
        <dbReference type="Proteomes" id="UP000193218"/>
    </source>
</evidence>
<proteinExistence type="predicted"/>
<reference evidence="2 3" key="1">
    <citation type="submission" date="2017-03" db="EMBL/GenBank/DDBJ databases">
        <title>Widespread Adenine N6-methylation of Active Genes in Fungi.</title>
        <authorList>
            <consortium name="DOE Joint Genome Institute"/>
            <person name="Mondo S.J."/>
            <person name="Dannebaum R.O."/>
            <person name="Kuo R.C."/>
            <person name="Louie K.B."/>
            <person name="Bewick A.J."/>
            <person name="Labutti K."/>
            <person name="Haridas S."/>
            <person name="Kuo A."/>
            <person name="Salamov A."/>
            <person name="Ahrendt S.R."/>
            <person name="Lau R."/>
            <person name="Bowen B.P."/>
            <person name="Lipzen A."/>
            <person name="Sullivan W."/>
            <person name="Andreopoulos W.B."/>
            <person name="Clum A."/>
            <person name="Lindquist E."/>
            <person name="Daum C."/>
            <person name="Northen T.R."/>
            <person name="Ramamoorthy G."/>
            <person name="Schmitz R.J."/>
            <person name="Gryganskyi A."/>
            <person name="Culley D."/>
            <person name="Magnuson J."/>
            <person name="James T.Y."/>
            <person name="O'Malley M.A."/>
            <person name="Stajich J.E."/>
            <person name="Spatafora J.W."/>
            <person name="Visel A."/>
            <person name="Grigoriev I.V."/>
        </authorList>
    </citation>
    <scope>NUCLEOTIDE SEQUENCE [LARGE SCALE GENOMIC DNA]</scope>
    <source>
        <strain evidence="2 3">NRRL Y-17943</strain>
    </source>
</reference>
<keyword evidence="1" id="KW-0472">Membrane</keyword>
<organism evidence="2 3">
    <name type="scientific">Kockovaella imperatae</name>
    <dbReference type="NCBI Taxonomy" id="4999"/>
    <lineage>
        <taxon>Eukaryota</taxon>
        <taxon>Fungi</taxon>
        <taxon>Dikarya</taxon>
        <taxon>Basidiomycota</taxon>
        <taxon>Agaricomycotina</taxon>
        <taxon>Tremellomycetes</taxon>
        <taxon>Tremellales</taxon>
        <taxon>Cuniculitremaceae</taxon>
        <taxon>Kockovaella</taxon>
    </lineage>
</organism>
<accession>A0A1Y1UBA5</accession>
<gene>
    <name evidence="2" type="ORF">BD324DRAFT_635578</name>
</gene>
<dbReference type="Proteomes" id="UP000193218">
    <property type="component" value="Unassembled WGS sequence"/>
</dbReference>
<keyword evidence="3" id="KW-1185">Reference proteome</keyword>
<keyword evidence="1" id="KW-0812">Transmembrane</keyword>
<comment type="caution">
    <text evidence="2">The sequence shown here is derived from an EMBL/GenBank/DDBJ whole genome shotgun (WGS) entry which is preliminary data.</text>
</comment>
<keyword evidence="1" id="KW-1133">Transmembrane helix</keyword>
<dbReference type="RefSeq" id="XP_021868628.1">
    <property type="nucleotide sequence ID" value="XM_022016823.1"/>
</dbReference>
<dbReference type="InParanoid" id="A0A1Y1UBA5"/>
<dbReference type="EMBL" id="NBSH01000014">
    <property type="protein sequence ID" value="ORX34365.1"/>
    <property type="molecule type" value="Genomic_DNA"/>
</dbReference>
<feature type="transmembrane region" description="Helical" evidence="1">
    <location>
        <begin position="6"/>
        <end position="25"/>
    </location>
</feature>
<dbReference type="AlphaFoldDB" id="A0A1Y1UBA5"/>
<dbReference type="GeneID" id="33558632"/>
<sequence length="112" mass="12616">MDEALFLFSLFCGALLFFAVIWCFLSTCLGIKIRRSDIWEAFSLPSMEKIKERDRQRRARAARMHEAGEYELDTLDGGGIGPGMGPRAGLSMGGLGTNEDLEFLRRPGSRYY</sequence>
<protein>
    <submittedName>
        <fullName evidence="2">Uncharacterized protein</fullName>
    </submittedName>
</protein>